<evidence type="ECO:0000256" key="1">
    <source>
        <dbReference type="ARBA" id="ARBA00004533"/>
    </source>
</evidence>
<evidence type="ECO:0000256" key="6">
    <source>
        <dbReference type="ARBA" id="ARBA00022692"/>
    </source>
</evidence>
<dbReference type="FunCoup" id="A0A330L7Y8">
    <property type="interactions" value="37"/>
</dbReference>
<keyword evidence="4" id="KW-1003">Cell membrane</keyword>
<dbReference type="InParanoid" id="A0A330L7Y8"/>
<dbReference type="InterPro" id="IPR038072">
    <property type="entry name" value="GspK_central_sf"/>
</dbReference>
<keyword evidence="13" id="KW-1185">Reference proteome</keyword>
<evidence type="ECO:0000256" key="4">
    <source>
        <dbReference type="ARBA" id="ARBA00022475"/>
    </source>
</evidence>
<dbReference type="EMBL" id="OUNR01000016">
    <property type="protein sequence ID" value="SPP65096.1"/>
    <property type="molecule type" value="Genomic_DNA"/>
</dbReference>
<comment type="subcellular location">
    <subcellularLocation>
        <location evidence="1">Cell inner membrane</location>
    </subcellularLocation>
</comment>
<sequence length="313" mass="34701">MPKDDERGVALLLALLILALLVALILEFDGEARREYRDAAAFRDNFKAQTLIRAAVQAARAVLQQDFLKDKKAGETYDSTTDLWAMPIKNYAIGDGFLSAQIEDERGKLNLNDLSAVSSDSIQKKTKIDRFKRLFELLQLNPDLVDAVVDWVDQDENQEPAGAESLYYQSQRPPYRAANAPLSGLGDLRLIKGFTPDIVDRLSRYVTVLSDSGSQVNLNTADSLVIQALDPAITQAMASEIIQGRPYKTKVDLDRIGSFQAIGARIRSEYDVKSTVFSARLAISVNEVTKTALVVLQRDPNKGESTVMSLRVY</sequence>
<dbReference type="Gene3D" id="1.10.40.60">
    <property type="entry name" value="EpsJ-like"/>
    <property type="match status" value="2"/>
</dbReference>
<dbReference type="AlphaFoldDB" id="A0A330L7Y8"/>
<accession>A0A330L7Y8</accession>
<dbReference type="RefSeq" id="WP_121989424.1">
    <property type="nucleotide sequence ID" value="NZ_OUNR01000016.1"/>
</dbReference>
<dbReference type="Gene3D" id="3.30.1300.30">
    <property type="entry name" value="GSPII I/J protein-like"/>
    <property type="match status" value="1"/>
</dbReference>
<evidence type="ECO:0000256" key="8">
    <source>
        <dbReference type="ARBA" id="ARBA00022989"/>
    </source>
</evidence>
<keyword evidence="5" id="KW-0997">Cell inner membrane</keyword>
<dbReference type="SUPFAM" id="SSF54523">
    <property type="entry name" value="Pili subunits"/>
    <property type="match status" value="1"/>
</dbReference>
<keyword evidence="8" id="KW-1133">Transmembrane helix</keyword>
<dbReference type="PANTHER" id="PTHR38831:SF1">
    <property type="entry name" value="TYPE II SECRETION SYSTEM PROTEIN K-RELATED"/>
    <property type="match status" value="1"/>
</dbReference>
<organism evidence="12 13">
    <name type="scientific">Nitrospira lenta</name>
    <dbReference type="NCBI Taxonomy" id="1436998"/>
    <lineage>
        <taxon>Bacteria</taxon>
        <taxon>Pseudomonadati</taxon>
        <taxon>Nitrospirota</taxon>
        <taxon>Nitrospiria</taxon>
        <taxon>Nitrospirales</taxon>
        <taxon>Nitrospiraceae</taxon>
        <taxon>Nitrospira</taxon>
    </lineage>
</organism>
<keyword evidence="3" id="KW-0813">Transport</keyword>
<protein>
    <submittedName>
        <fullName evidence="12">Putative general secretion pathway protein K</fullName>
    </submittedName>
</protein>
<dbReference type="OrthoDB" id="5398238at2"/>
<dbReference type="GO" id="GO:0009306">
    <property type="term" value="P:protein secretion"/>
    <property type="evidence" value="ECO:0007669"/>
    <property type="project" value="InterPro"/>
</dbReference>
<evidence type="ECO:0000256" key="9">
    <source>
        <dbReference type="ARBA" id="ARBA00023136"/>
    </source>
</evidence>
<keyword evidence="7" id="KW-0653">Protein transport</keyword>
<evidence type="ECO:0000256" key="2">
    <source>
        <dbReference type="ARBA" id="ARBA00007246"/>
    </source>
</evidence>
<dbReference type="InterPro" id="IPR045584">
    <property type="entry name" value="Pilin-like"/>
</dbReference>
<dbReference type="InterPro" id="IPR005628">
    <property type="entry name" value="GspK"/>
</dbReference>
<dbReference type="NCBIfam" id="NF037980">
    <property type="entry name" value="T2SS_GspK"/>
    <property type="match status" value="1"/>
</dbReference>
<evidence type="ECO:0000256" key="3">
    <source>
        <dbReference type="ARBA" id="ARBA00022448"/>
    </source>
</evidence>
<proteinExistence type="inferred from homology"/>
<evidence type="ECO:0000256" key="5">
    <source>
        <dbReference type="ARBA" id="ARBA00022519"/>
    </source>
</evidence>
<evidence type="ECO:0000313" key="12">
    <source>
        <dbReference type="EMBL" id="SPP65096.1"/>
    </source>
</evidence>
<feature type="domain" description="T2SS protein K second SAM-like" evidence="10">
    <location>
        <begin position="216"/>
        <end position="262"/>
    </location>
</feature>
<evidence type="ECO:0000256" key="7">
    <source>
        <dbReference type="ARBA" id="ARBA00022927"/>
    </source>
</evidence>
<dbReference type="SUPFAM" id="SSF81585">
    <property type="entry name" value="PsbU/PolX domain-like"/>
    <property type="match status" value="1"/>
</dbReference>
<dbReference type="InterPro" id="IPR049179">
    <property type="entry name" value="T2SSK_SAM-like_2nd"/>
</dbReference>
<dbReference type="Pfam" id="PF21687">
    <property type="entry name" value="T2SSK_1st"/>
    <property type="match status" value="1"/>
</dbReference>
<keyword evidence="9" id="KW-0472">Membrane</keyword>
<name>A0A330L7Y8_9BACT</name>
<evidence type="ECO:0000259" key="10">
    <source>
        <dbReference type="Pfam" id="PF03934"/>
    </source>
</evidence>
<feature type="domain" description="T2SS protein K first SAM-like" evidence="11">
    <location>
        <begin position="107"/>
        <end position="210"/>
    </location>
</feature>
<dbReference type="InterPro" id="IPR049031">
    <property type="entry name" value="T2SSK_SAM-like_1st"/>
</dbReference>
<keyword evidence="6" id="KW-0812">Transmembrane</keyword>
<dbReference type="Pfam" id="PF03934">
    <property type="entry name" value="T2SSK"/>
    <property type="match status" value="1"/>
</dbReference>
<evidence type="ECO:0000259" key="11">
    <source>
        <dbReference type="Pfam" id="PF21687"/>
    </source>
</evidence>
<reference evidence="13" key="1">
    <citation type="submission" date="2018-04" db="EMBL/GenBank/DDBJ databases">
        <authorList>
            <person name="Lucker S."/>
            <person name="Sakoula D."/>
        </authorList>
    </citation>
    <scope>NUCLEOTIDE SEQUENCE [LARGE SCALE GENOMIC DNA]</scope>
</reference>
<dbReference type="Proteomes" id="UP000248168">
    <property type="component" value="Unassembled WGS sequence"/>
</dbReference>
<comment type="similarity">
    <text evidence="2">Belongs to the GSP K family.</text>
</comment>
<dbReference type="SUPFAM" id="SSF158544">
    <property type="entry name" value="GspK insert domain-like"/>
    <property type="match status" value="1"/>
</dbReference>
<dbReference type="PANTHER" id="PTHR38831">
    <property type="entry name" value="TYPE II SECRETION SYSTEM PROTEIN K"/>
    <property type="match status" value="1"/>
</dbReference>
<evidence type="ECO:0000313" key="13">
    <source>
        <dbReference type="Proteomes" id="UP000248168"/>
    </source>
</evidence>
<dbReference type="PIRSF" id="PIRSF002786">
    <property type="entry name" value="XcpX"/>
    <property type="match status" value="1"/>
</dbReference>
<gene>
    <name evidence="12" type="ORF">NITLEN_30010</name>
</gene>
<dbReference type="GO" id="GO:0005886">
    <property type="term" value="C:plasma membrane"/>
    <property type="evidence" value="ECO:0007669"/>
    <property type="project" value="UniProtKB-SubCell"/>
</dbReference>